<reference evidence="1 2" key="1">
    <citation type="submission" date="2021-06" db="EMBL/GenBank/DDBJ databases">
        <authorList>
            <person name="Kallberg Y."/>
            <person name="Tangrot J."/>
            <person name="Rosling A."/>
        </authorList>
    </citation>
    <scope>NUCLEOTIDE SEQUENCE [LARGE SCALE GENOMIC DNA]</scope>
    <source>
        <strain evidence="1 2">120-4 pot B 10/14</strain>
    </source>
</reference>
<accession>A0ABN7X5C1</accession>
<gene>
    <name evidence="1" type="ORF">GMARGA_LOCUS39026</name>
</gene>
<protein>
    <submittedName>
        <fullName evidence="1">39047_t:CDS:1</fullName>
    </submittedName>
</protein>
<feature type="non-terminal residue" evidence="1">
    <location>
        <position position="40"/>
    </location>
</feature>
<evidence type="ECO:0000313" key="1">
    <source>
        <dbReference type="EMBL" id="CAG8848122.1"/>
    </source>
</evidence>
<feature type="non-terminal residue" evidence="1">
    <location>
        <position position="1"/>
    </location>
</feature>
<dbReference type="Proteomes" id="UP000789901">
    <property type="component" value="Unassembled WGS sequence"/>
</dbReference>
<dbReference type="EMBL" id="CAJVQB010090738">
    <property type="protein sequence ID" value="CAG8848122.1"/>
    <property type="molecule type" value="Genomic_DNA"/>
</dbReference>
<sequence>NRTQKCKRQRCYELEDESSELKTNRRFRGRSQTLTKVKQK</sequence>
<evidence type="ECO:0000313" key="2">
    <source>
        <dbReference type="Proteomes" id="UP000789901"/>
    </source>
</evidence>
<proteinExistence type="predicted"/>
<keyword evidence="2" id="KW-1185">Reference proteome</keyword>
<comment type="caution">
    <text evidence="1">The sequence shown here is derived from an EMBL/GenBank/DDBJ whole genome shotgun (WGS) entry which is preliminary data.</text>
</comment>
<organism evidence="1 2">
    <name type="scientific">Gigaspora margarita</name>
    <dbReference type="NCBI Taxonomy" id="4874"/>
    <lineage>
        <taxon>Eukaryota</taxon>
        <taxon>Fungi</taxon>
        <taxon>Fungi incertae sedis</taxon>
        <taxon>Mucoromycota</taxon>
        <taxon>Glomeromycotina</taxon>
        <taxon>Glomeromycetes</taxon>
        <taxon>Diversisporales</taxon>
        <taxon>Gigasporaceae</taxon>
        <taxon>Gigaspora</taxon>
    </lineage>
</organism>
<name>A0ABN7X5C1_GIGMA</name>